<reference evidence="3" key="4">
    <citation type="submission" date="2019-03" db="UniProtKB">
        <authorList>
            <consortium name="EnsemblPlants"/>
        </authorList>
    </citation>
    <scope>IDENTIFICATION</scope>
</reference>
<feature type="compositionally biased region" description="Basic residues" evidence="1">
    <location>
        <begin position="173"/>
        <end position="185"/>
    </location>
</feature>
<feature type="region of interest" description="Disordered" evidence="1">
    <location>
        <begin position="155"/>
        <end position="192"/>
    </location>
</feature>
<accession>A0A453M691</accession>
<dbReference type="GO" id="GO:0045927">
    <property type="term" value="P:positive regulation of growth"/>
    <property type="evidence" value="ECO:0007669"/>
    <property type="project" value="InterPro"/>
</dbReference>
<evidence type="ECO:0000313" key="4">
    <source>
        <dbReference type="Proteomes" id="UP000015105"/>
    </source>
</evidence>
<keyword evidence="4" id="KW-1185">Reference proteome</keyword>
<dbReference type="InterPro" id="IPR007700">
    <property type="entry name" value="DUF668"/>
</dbReference>
<dbReference type="AlphaFoldDB" id="A0A453M691"/>
<sequence>LCRTSKAPREGGHGGRAAGAQGARHGHGHPLQQEGRQEGGQGRRQRQGRHPVLRAGQRHVARRQPPPLALRRRGRPPARPALPRLPRRPVAADADPTHPSRLRSNCGGNMFMECLSLSSSAAWKDDDGLDEDDESFFSGDASSCISAIRSGMLVAPPSSGGEEHEAAKNGAGSRRRRSHSHRRFGPKSTVTSLAPASTVGGSALASHYANIIMIVEKLLQYPHLVGSEARDDLYGMLPSSLRSSLRRHLPRNLGIYDAFLAHDWREALEKTLAWLAPMAHNMMRWQADRSFEQQHQMEVQLRGGNGNGNVLLLQTLYFADRDKTEAVLCELLVGLNYICRYEQQQSALLDCSSSVDFDDCTVDQWHASMHQ</sequence>
<evidence type="ECO:0000259" key="2">
    <source>
        <dbReference type="Pfam" id="PF05003"/>
    </source>
</evidence>
<name>A0A453M691_AEGTS</name>
<feature type="compositionally biased region" description="Basic residues" evidence="1">
    <location>
        <begin position="43"/>
        <end position="62"/>
    </location>
</feature>
<dbReference type="Proteomes" id="UP000015105">
    <property type="component" value="Chromosome 5D"/>
</dbReference>
<dbReference type="EnsemblPlants" id="AET5Gv21061400.2">
    <property type="protein sequence ID" value="AET5Gv21061400.2"/>
    <property type="gene ID" value="AET5Gv21061400"/>
</dbReference>
<feature type="region of interest" description="Disordered" evidence="1">
    <location>
        <begin position="1"/>
        <end position="106"/>
    </location>
</feature>
<evidence type="ECO:0000256" key="1">
    <source>
        <dbReference type="SAM" id="MobiDB-lite"/>
    </source>
</evidence>
<dbReference type="Pfam" id="PF05003">
    <property type="entry name" value="DUF668"/>
    <property type="match status" value="1"/>
</dbReference>
<evidence type="ECO:0000313" key="3">
    <source>
        <dbReference type="EnsemblPlants" id="AET5Gv21061400.2"/>
    </source>
</evidence>
<feature type="compositionally biased region" description="Low complexity" evidence="1">
    <location>
        <begin position="81"/>
        <end position="94"/>
    </location>
</feature>
<reference evidence="3" key="5">
    <citation type="journal article" date="2021" name="G3 (Bethesda)">
        <title>Aegilops tauschii genome assembly Aet v5.0 features greater sequence contiguity and improved annotation.</title>
        <authorList>
            <person name="Wang L."/>
            <person name="Zhu T."/>
            <person name="Rodriguez J.C."/>
            <person name="Deal K.R."/>
            <person name="Dubcovsky J."/>
            <person name="McGuire P.E."/>
            <person name="Lux T."/>
            <person name="Spannagl M."/>
            <person name="Mayer K.F.X."/>
            <person name="Baldrich P."/>
            <person name="Meyers B.C."/>
            <person name="Huo N."/>
            <person name="Gu Y.Q."/>
            <person name="Zhou H."/>
            <person name="Devos K.M."/>
            <person name="Bennetzen J.L."/>
            <person name="Unver T."/>
            <person name="Budak H."/>
            <person name="Gulick P.J."/>
            <person name="Galiba G."/>
            <person name="Kalapos B."/>
            <person name="Nelson D.R."/>
            <person name="Li P."/>
            <person name="You F.M."/>
            <person name="Luo M.C."/>
            <person name="Dvorak J."/>
        </authorList>
    </citation>
    <scope>NUCLEOTIDE SEQUENCE [LARGE SCALE GENOMIC DNA]</scope>
    <source>
        <strain evidence="3">cv. AL8/78</strain>
    </source>
</reference>
<dbReference type="PANTHER" id="PTHR31371">
    <property type="entry name" value="BNAC09G50660D PROTEIN"/>
    <property type="match status" value="1"/>
</dbReference>
<dbReference type="Gramene" id="AET5Gv21061400.2">
    <property type="protein sequence ID" value="AET5Gv21061400.2"/>
    <property type="gene ID" value="AET5Gv21061400"/>
</dbReference>
<protein>
    <recommendedName>
        <fullName evidence="2">DUF668 domain-containing protein</fullName>
    </recommendedName>
</protein>
<dbReference type="PANTHER" id="PTHR31371:SF2">
    <property type="entry name" value="PLANT_PROTEIN (DUF668)"/>
    <property type="match status" value="1"/>
</dbReference>
<feature type="domain" description="DUF668" evidence="2">
    <location>
        <begin position="198"/>
        <end position="284"/>
    </location>
</feature>
<proteinExistence type="predicted"/>
<reference evidence="4" key="2">
    <citation type="journal article" date="2017" name="Nat. Plants">
        <title>The Aegilops tauschii genome reveals multiple impacts of transposons.</title>
        <authorList>
            <person name="Zhao G."/>
            <person name="Zou C."/>
            <person name="Li K."/>
            <person name="Wang K."/>
            <person name="Li T."/>
            <person name="Gao L."/>
            <person name="Zhang X."/>
            <person name="Wang H."/>
            <person name="Yang Z."/>
            <person name="Liu X."/>
            <person name="Jiang W."/>
            <person name="Mao L."/>
            <person name="Kong X."/>
            <person name="Jiao Y."/>
            <person name="Jia J."/>
        </authorList>
    </citation>
    <scope>NUCLEOTIDE SEQUENCE [LARGE SCALE GENOMIC DNA]</scope>
    <source>
        <strain evidence="4">cv. AL8/78</strain>
    </source>
</reference>
<organism evidence="3 4">
    <name type="scientific">Aegilops tauschii subsp. strangulata</name>
    <name type="common">Goatgrass</name>
    <dbReference type="NCBI Taxonomy" id="200361"/>
    <lineage>
        <taxon>Eukaryota</taxon>
        <taxon>Viridiplantae</taxon>
        <taxon>Streptophyta</taxon>
        <taxon>Embryophyta</taxon>
        <taxon>Tracheophyta</taxon>
        <taxon>Spermatophyta</taxon>
        <taxon>Magnoliopsida</taxon>
        <taxon>Liliopsida</taxon>
        <taxon>Poales</taxon>
        <taxon>Poaceae</taxon>
        <taxon>BOP clade</taxon>
        <taxon>Pooideae</taxon>
        <taxon>Triticodae</taxon>
        <taxon>Triticeae</taxon>
        <taxon>Triticinae</taxon>
        <taxon>Aegilops</taxon>
    </lineage>
</organism>
<reference evidence="3" key="3">
    <citation type="journal article" date="2017" name="Nature">
        <title>Genome sequence of the progenitor of the wheat D genome Aegilops tauschii.</title>
        <authorList>
            <person name="Luo M.C."/>
            <person name="Gu Y.Q."/>
            <person name="Puiu D."/>
            <person name="Wang H."/>
            <person name="Twardziok S.O."/>
            <person name="Deal K.R."/>
            <person name="Huo N."/>
            <person name="Zhu T."/>
            <person name="Wang L."/>
            <person name="Wang Y."/>
            <person name="McGuire P.E."/>
            <person name="Liu S."/>
            <person name="Long H."/>
            <person name="Ramasamy R.K."/>
            <person name="Rodriguez J.C."/>
            <person name="Van S.L."/>
            <person name="Yuan L."/>
            <person name="Wang Z."/>
            <person name="Xia Z."/>
            <person name="Xiao L."/>
            <person name="Anderson O.D."/>
            <person name="Ouyang S."/>
            <person name="Liang Y."/>
            <person name="Zimin A.V."/>
            <person name="Pertea G."/>
            <person name="Qi P."/>
            <person name="Bennetzen J.L."/>
            <person name="Dai X."/>
            <person name="Dawson M.W."/>
            <person name="Muller H.G."/>
            <person name="Kugler K."/>
            <person name="Rivarola-Duarte L."/>
            <person name="Spannagl M."/>
            <person name="Mayer K.F.X."/>
            <person name="Lu F.H."/>
            <person name="Bevan M.W."/>
            <person name="Leroy P."/>
            <person name="Li P."/>
            <person name="You F.M."/>
            <person name="Sun Q."/>
            <person name="Liu Z."/>
            <person name="Lyons E."/>
            <person name="Wicker T."/>
            <person name="Salzberg S.L."/>
            <person name="Devos K.M."/>
            <person name="Dvorak J."/>
        </authorList>
    </citation>
    <scope>NUCLEOTIDE SEQUENCE [LARGE SCALE GENOMIC DNA]</scope>
    <source>
        <strain evidence="3">cv. AL8/78</strain>
    </source>
</reference>
<reference evidence="4" key="1">
    <citation type="journal article" date="2014" name="Science">
        <title>Ancient hybridizations among the ancestral genomes of bread wheat.</title>
        <authorList>
            <consortium name="International Wheat Genome Sequencing Consortium,"/>
            <person name="Marcussen T."/>
            <person name="Sandve S.R."/>
            <person name="Heier L."/>
            <person name="Spannagl M."/>
            <person name="Pfeifer M."/>
            <person name="Jakobsen K.S."/>
            <person name="Wulff B.B."/>
            <person name="Steuernagel B."/>
            <person name="Mayer K.F."/>
            <person name="Olsen O.A."/>
        </authorList>
    </citation>
    <scope>NUCLEOTIDE SEQUENCE [LARGE SCALE GENOMIC DNA]</scope>
    <source>
        <strain evidence="4">cv. AL8/78</strain>
    </source>
</reference>